<comment type="caution">
    <text evidence="12">The sequence shown here is derived from an EMBL/GenBank/DDBJ whole genome shotgun (WGS) entry which is preliminary data.</text>
</comment>
<evidence type="ECO:0000256" key="1">
    <source>
        <dbReference type="ARBA" id="ARBA00001962"/>
    </source>
</evidence>
<dbReference type="CDD" id="cd07000">
    <property type="entry name" value="cupin_HGO_N"/>
    <property type="match status" value="1"/>
</dbReference>
<name>A0ABR2XLW5_9PEZI</name>
<evidence type="ECO:0000259" key="11">
    <source>
        <dbReference type="Pfam" id="PF20510"/>
    </source>
</evidence>
<dbReference type="PANTHER" id="PTHR11056:SF0">
    <property type="entry name" value="HOMOGENTISATE 1,2-DIOXYGENASE"/>
    <property type="match status" value="1"/>
</dbReference>
<dbReference type="Pfam" id="PF20510">
    <property type="entry name" value="HgmA_N"/>
    <property type="match status" value="1"/>
</dbReference>
<protein>
    <recommendedName>
        <fullName evidence="4">homogentisate 1,2-dioxygenase</fullName>
        <ecNumber evidence="4">1.13.11.5</ecNumber>
    </recommendedName>
</protein>
<comment type="pathway">
    <text evidence="2">Amino-acid degradation; L-phenylalanine degradation; acetoacetate and fumarate from L-phenylalanine: step 4/6.</text>
</comment>
<keyword evidence="6" id="KW-0223">Dioxygenase</keyword>
<evidence type="ECO:0000256" key="6">
    <source>
        <dbReference type="ARBA" id="ARBA00022964"/>
    </source>
</evidence>
<dbReference type="InterPro" id="IPR014710">
    <property type="entry name" value="RmlC-like_jellyroll"/>
</dbReference>
<feature type="compositionally biased region" description="Low complexity" evidence="9">
    <location>
        <begin position="739"/>
        <end position="751"/>
    </location>
</feature>
<dbReference type="Proteomes" id="UP001465668">
    <property type="component" value="Unassembled WGS sequence"/>
</dbReference>
<evidence type="ECO:0000313" key="12">
    <source>
        <dbReference type="EMBL" id="KAK9774793.1"/>
    </source>
</evidence>
<keyword evidence="8" id="KW-0408">Iron</keyword>
<evidence type="ECO:0000256" key="4">
    <source>
        <dbReference type="ARBA" id="ARBA00013127"/>
    </source>
</evidence>
<evidence type="ECO:0000259" key="10">
    <source>
        <dbReference type="Pfam" id="PF04209"/>
    </source>
</evidence>
<proteinExistence type="inferred from homology"/>
<sequence length="883" mass="97760">MGALQRPEPAAAFGACSQSGFMTAPTKADPYRYQVGFGNFFNSEAIPGVIPAAQNTPQVCKYGLYSEQLTSTGFIASRSAMQHVWFYRILPTLVQGPSEKLSDNLDLESDFSTNNEKVDFPPSALCWLPFRLPSDDEEVDFAQGLKTIAGNGDATMKEGLAIHIYTANTSMGNRAFCSNDGDMLIMPEQGRLDIQTELGMLMVRPGELVVIQAGIKFRVSLPDGPSRGYVQEVFGSHYELPDMGPIGANGMALPRNFEYPVASFDEDLSEWEVVVKLAGKLWSYNQQHTPFDVVAWHGNCIPYKYALEKFINSAVVDRDQSDPSIYTVLTAKSKIPGIAITEVMAFTPKWNVTTNTFRPPYFHRNMAAEVMGIISGPYGGSSRDLRAGGLSFQSSYTPHGETYEAYKAATTAELKPERVGEGFLDFRHHSYDATVLYANSVAGPEYRTQTKETLLVAHSSSGSDGVPTCFLGAKAPQYSSHACTSCLLSQHRKCFNPFAKKSALSATIDFNRSNSIAPIPYPPSGIPAFRQRQVTWWTTQAGGDYWLRRFRLRKADTCAEPVAFQIIFRTCPNLKYSELLRGPDGAMWNEAQQTPSNTHSHKWRRSPAIHFAPSRAQEPLPLHLETQKPAAERSPFTPGKRSIVVFLPSIIRSISTITLSIQPGRQAHHTAKLSHRQRAFLEKHHKYIQLSAIKPVSSLRLSRKHHKTAIPKCRSLMSILPPTTALNSRKPPTNIPGPTDRTQATTATTNRSRTWATINKVPTLKGVTNSRTSRNKEATIHNPAHIPNASTKSRAQALAACKEFLLVWHVAAVWTVSSKRDVSGERKNRKRGLECDPAAVGRHATRTLRAMKAAASSRCVDEPSLLHTFHPHIGKLCYQRTVL</sequence>
<dbReference type="PANTHER" id="PTHR11056">
    <property type="entry name" value="HOMOGENTISATE 1,2-DIOXYGENASE"/>
    <property type="match status" value="1"/>
</dbReference>
<feature type="domain" description="Homogentisate 1,2-dioxygenase C-terminal" evidence="10">
    <location>
        <begin position="309"/>
        <end position="430"/>
    </location>
</feature>
<gene>
    <name evidence="12" type="ORF">SCAR479_08613</name>
</gene>
<dbReference type="InterPro" id="IPR005708">
    <property type="entry name" value="Homogentis_dOase"/>
</dbReference>
<keyword evidence="5" id="KW-0479">Metal-binding</keyword>
<dbReference type="Gene3D" id="2.60.120.10">
    <property type="entry name" value="Jelly Rolls"/>
    <property type="match status" value="1"/>
</dbReference>
<evidence type="ECO:0000256" key="7">
    <source>
        <dbReference type="ARBA" id="ARBA00023002"/>
    </source>
</evidence>
<keyword evidence="13" id="KW-1185">Reference proteome</keyword>
<evidence type="ECO:0000256" key="5">
    <source>
        <dbReference type="ARBA" id="ARBA00022723"/>
    </source>
</evidence>
<comment type="similarity">
    <text evidence="3">Belongs to the homogentisate dioxygenase family.</text>
</comment>
<evidence type="ECO:0000313" key="13">
    <source>
        <dbReference type="Proteomes" id="UP001465668"/>
    </source>
</evidence>
<evidence type="ECO:0000256" key="2">
    <source>
        <dbReference type="ARBA" id="ARBA00004704"/>
    </source>
</evidence>
<dbReference type="EMBL" id="JARVKM010000039">
    <property type="protein sequence ID" value="KAK9774793.1"/>
    <property type="molecule type" value="Genomic_DNA"/>
</dbReference>
<feature type="region of interest" description="Disordered" evidence="9">
    <location>
        <begin position="723"/>
        <end position="751"/>
    </location>
</feature>
<evidence type="ECO:0000256" key="8">
    <source>
        <dbReference type="ARBA" id="ARBA00023004"/>
    </source>
</evidence>
<feature type="domain" description="Homogentisate 1,2-dioxygenase N-terminal" evidence="11">
    <location>
        <begin position="32"/>
        <end position="307"/>
    </location>
</feature>
<accession>A0ABR2XLW5</accession>
<organism evidence="12 13">
    <name type="scientific">Seiridium cardinale</name>
    <dbReference type="NCBI Taxonomy" id="138064"/>
    <lineage>
        <taxon>Eukaryota</taxon>
        <taxon>Fungi</taxon>
        <taxon>Dikarya</taxon>
        <taxon>Ascomycota</taxon>
        <taxon>Pezizomycotina</taxon>
        <taxon>Sordariomycetes</taxon>
        <taxon>Xylariomycetidae</taxon>
        <taxon>Amphisphaeriales</taxon>
        <taxon>Sporocadaceae</taxon>
        <taxon>Seiridium</taxon>
    </lineage>
</organism>
<dbReference type="InterPro" id="IPR046451">
    <property type="entry name" value="HgmA_C"/>
</dbReference>
<comment type="cofactor">
    <cofactor evidence="1">
        <name>Fe cation</name>
        <dbReference type="ChEBI" id="CHEBI:24875"/>
    </cofactor>
</comment>
<keyword evidence="7" id="KW-0560">Oxidoreductase</keyword>
<dbReference type="InterPro" id="IPR046452">
    <property type="entry name" value="HgmA_N"/>
</dbReference>
<evidence type="ECO:0000256" key="3">
    <source>
        <dbReference type="ARBA" id="ARBA00007757"/>
    </source>
</evidence>
<dbReference type="Pfam" id="PF04209">
    <property type="entry name" value="HgmA_C"/>
    <property type="match status" value="1"/>
</dbReference>
<reference evidence="12 13" key="1">
    <citation type="submission" date="2024-02" db="EMBL/GenBank/DDBJ databases">
        <title>First draft genome assembly of two strains of Seiridium cardinale.</title>
        <authorList>
            <person name="Emiliani G."/>
            <person name="Scali E."/>
        </authorList>
    </citation>
    <scope>NUCLEOTIDE SEQUENCE [LARGE SCALE GENOMIC DNA]</scope>
    <source>
        <strain evidence="12 13">BM-138-000479</strain>
    </source>
</reference>
<dbReference type="EC" id="1.13.11.5" evidence="4"/>
<evidence type="ECO:0000256" key="9">
    <source>
        <dbReference type="SAM" id="MobiDB-lite"/>
    </source>
</evidence>
<dbReference type="InterPro" id="IPR011051">
    <property type="entry name" value="RmlC_Cupin_sf"/>
</dbReference>
<dbReference type="SUPFAM" id="SSF51182">
    <property type="entry name" value="RmlC-like cupins"/>
    <property type="match status" value="1"/>
</dbReference>